<evidence type="ECO:0000256" key="2">
    <source>
        <dbReference type="ARBA" id="ARBA00022737"/>
    </source>
</evidence>
<name>A0ABM5JLM2_DIAVI</name>
<dbReference type="PROSITE" id="PS50835">
    <property type="entry name" value="IG_LIKE"/>
    <property type="match status" value="2"/>
</dbReference>
<sequence>MEVQIWHLLVLTLYITKAFEVCAVTVSSDDEDVDIPQTVTVIRPNTILLVCPTNLGRITWKYLSSIDGTETNIESDSLSSLTFDPKEHKSGVYACVANNSFVIKKVNVTVLEAPYFTRKNQMPRLLVKPAGNMVRLTCRAEGNPKPNITWYRDDKSPPTRKLGNIKISPVSLTLEDLVPNDAGNYTCLVCNIVGCINFTFAVDVVERYHNTPILTTGLENSTVIVGESVKLSCMFVSDLHPYIVWTNLPYGYAKCSYEALDDCNAKVLQKSDDGRANPEVYEILNVTHEDEGWYACFASNSLGITVSRAYITVVDNKEVRSHFGQMAMGNINQFKNFIIANCLDNKSSDIEDDLRETFTELETCIQKRKMYVDTKEDYIKNIEDCSKDPIKKVKRCLTKQQSYYPDFILNGVKKQVELVYDDQDVITTYLSSCMKVFERPDVSYGYLKCVEEASTMPSGSLSLPDTVEAFCSQFLPAARCLADVLDKECAQYPKMKKYSKDYVRATEYPCEQEYY</sequence>
<organism evidence="7 8">
    <name type="scientific">Diabrotica virgifera virgifera</name>
    <name type="common">western corn rootworm</name>
    <dbReference type="NCBI Taxonomy" id="50390"/>
    <lineage>
        <taxon>Eukaryota</taxon>
        <taxon>Metazoa</taxon>
        <taxon>Ecdysozoa</taxon>
        <taxon>Arthropoda</taxon>
        <taxon>Hexapoda</taxon>
        <taxon>Insecta</taxon>
        <taxon>Pterygota</taxon>
        <taxon>Neoptera</taxon>
        <taxon>Endopterygota</taxon>
        <taxon>Coleoptera</taxon>
        <taxon>Polyphaga</taxon>
        <taxon>Cucujiformia</taxon>
        <taxon>Chrysomeloidea</taxon>
        <taxon>Chrysomelidae</taxon>
        <taxon>Galerucinae</taxon>
        <taxon>Diabroticina</taxon>
        <taxon>Diabroticites</taxon>
        <taxon>Diabrotica</taxon>
    </lineage>
</organism>
<dbReference type="SMART" id="SM00409">
    <property type="entry name" value="IG"/>
    <property type="match status" value="3"/>
</dbReference>
<dbReference type="Gene3D" id="2.60.40.10">
    <property type="entry name" value="Immunoglobulins"/>
    <property type="match status" value="3"/>
</dbReference>
<dbReference type="PANTHER" id="PTHR12231">
    <property type="entry name" value="CTX-RELATED TYPE I TRANSMEMBRANE PROTEIN"/>
    <property type="match status" value="1"/>
</dbReference>
<feature type="domain" description="Ig-like" evidence="6">
    <location>
        <begin position="114"/>
        <end position="189"/>
    </location>
</feature>
<keyword evidence="8" id="KW-1185">Reference proteome</keyword>
<dbReference type="InterPro" id="IPR013783">
    <property type="entry name" value="Ig-like_fold"/>
</dbReference>
<reference evidence="7" key="1">
    <citation type="submission" date="2025-05" db="UniProtKB">
        <authorList>
            <consortium name="EnsemblMetazoa"/>
        </authorList>
    </citation>
    <scope>IDENTIFICATION</scope>
</reference>
<dbReference type="PANTHER" id="PTHR12231:SF253">
    <property type="entry name" value="DPR-INTERACTING PROTEIN ETA, ISOFORM B-RELATED"/>
    <property type="match status" value="1"/>
</dbReference>
<dbReference type="InterPro" id="IPR003598">
    <property type="entry name" value="Ig_sub2"/>
</dbReference>
<evidence type="ECO:0000313" key="8">
    <source>
        <dbReference type="Proteomes" id="UP001652700"/>
    </source>
</evidence>
<dbReference type="InterPro" id="IPR036179">
    <property type="entry name" value="Ig-like_dom_sf"/>
</dbReference>
<dbReference type="SMART" id="SM00408">
    <property type="entry name" value="IGc2"/>
    <property type="match status" value="2"/>
</dbReference>
<protein>
    <recommendedName>
        <fullName evidence="6">Ig-like domain-containing protein</fullName>
    </recommendedName>
</protein>
<keyword evidence="2" id="KW-0677">Repeat</keyword>
<evidence type="ECO:0000256" key="5">
    <source>
        <dbReference type="SAM" id="SignalP"/>
    </source>
</evidence>
<dbReference type="Proteomes" id="UP001652700">
    <property type="component" value="Unplaced"/>
</dbReference>
<keyword evidence="3" id="KW-1015">Disulfide bond</keyword>
<evidence type="ECO:0000313" key="7">
    <source>
        <dbReference type="EnsemblMetazoa" id="XP_050498830.1"/>
    </source>
</evidence>
<dbReference type="RefSeq" id="XP_050498830.1">
    <property type="nucleotide sequence ID" value="XM_050642873.1"/>
</dbReference>
<dbReference type="SUPFAM" id="SSF48726">
    <property type="entry name" value="Immunoglobulin"/>
    <property type="match status" value="2"/>
</dbReference>
<dbReference type="InterPro" id="IPR007110">
    <property type="entry name" value="Ig-like_dom"/>
</dbReference>
<proteinExistence type="predicted"/>
<dbReference type="InterPro" id="IPR003599">
    <property type="entry name" value="Ig_sub"/>
</dbReference>
<evidence type="ECO:0000259" key="6">
    <source>
        <dbReference type="PROSITE" id="PS50835"/>
    </source>
</evidence>
<evidence type="ECO:0000256" key="3">
    <source>
        <dbReference type="ARBA" id="ARBA00023157"/>
    </source>
</evidence>
<feature type="signal peptide" evidence="5">
    <location>
        <begin position="1"/>
        <end position="18"/>
    </location>
</feature>
<dbReference type="InterPro" id="IPR051170">
    <property type="entry name" value="Neural/epithelial_adhesion"/>
</dbReference>
<keyword evidence="1 5" id="KW-0732">Signal</keyword>
<feature type="domain" description="Ig-like" evidence="6">
    <location>
        <begin position="212"/>
        <end position="312"/>
    </location>
</feature>
<feature type="chain" id="PRO_5045900530" description="Ig-like domain-containing protein" evidence="5">
    <location>
        <begin position="19"/>
        <end position="515"/>
    </location>
</feature>
<evidence type="ECO:0000256" key="4">
    <source>
        <dbReference type="ARBA" id="ARBA00023319"/>
    </source>
</evidence>
<keyword evidence="4" id="KW-0393">Immunoglobulin domain</keyword>
<dbReference type="Pfam" id="PF13927">
    <property type="entry name" value="Ig_3"/>
    <property type="match status" value="1"/>
</dbReference>
<dbReference type="EnsemblMetazoa" id="XM_050642873.1">
    <property type="protein sequence ID" value="XP_050498830.1"/>
    <property type="gene ID" value="LOC114334642"/>
</dbReference>
<dbReference type="GeneID" id="114334642"/>
<evidence type="ECO:0000256" key="1">
    <source>
        <dbReference type="ARBA" id="ARBA00022729"/>
    </source>
</evidence>
<accession>A0ABM5JLM2</accession>